<dbReference type="Gene3D" id="3.90.1200.10">
    <property type="match status" value="1"/>
</dbReference>
<comment type="caution">
    <text evidence="2">The sequence shown here is derived from an EMBL/GenBank/DDBJ whole genome shotgun (WGS) entry which is preliminary data.</text>
</comment>
<sequence length="453" mass="52321">MMGSSAGQEEAANDSFFRQINTGSTTRVEESNPENDVLSKPEILSVLAKFFSSKDFVVDSYQFEKYPNPTSLSFGGEHLKLMITATDARQGNTGSTPSDKKTYTFFVKKLPPAPDPSFPPTMTQAFLKETELYSKVFVDFAEAQNPQSWKHWYPECYLTRPGEIMVLEDLLQSGYYRVARRDCLSKEQLLATMRALAAFHAASITLEEKMKETLLEAYEHIKLETDFICYPRTVFLETAIKSQLKLVEQLPGYSPVEMEMIKEQLPNLLRRIPTMAKASTKYRNVFIHGDLFPSNILFRDTNNNQLEATLVDYQMVRYAPPAMDLMMLLHLNQTKAFRIKEMQMMMQTYYNMFSEELTKNDICIQKVLPLKDFLESCREFTEWSTLQTVLYIQLHLLPDDIIEKYLSTPELYQKNMMVDGSQMVTEAFTKDPLYNTRMTEAMNDLIKTCIKLV</sequence>
<dbReference type="EMBL" id="JARGDH010000002">
    <property type="protein sequence ID" value="KAL0276419.1"/>
    <property type="molecule type" value="Genomic_DNA"/>
</dbReference>
<dbReference type="PANTHER" id="PTHR11012">
    <property type="entry name" value="PROTEIN KINASE-LIKE DOMAIN-CONTAINING"/>
    <property type="match status" value="1"/>
</dbReference>
<dbReference type="SMART" id="SM00587">
    <property type="entry name" value="CHK"/>
    <property type="match status" value="1"/>
</dbReference>
<organism evidence="2">
    <name type="scientific">Menopon gallinae</name>
    <name type="common">poultry shaft louse</name>
    <dbReference type="NCBI Taxonomy" id="328185"/>
    <lineage>
        <taxon>Eukaryota</taxon>
        <taxon>Metazoa</taxon>
        <taxon>Ecdysozoa</taxon>
        <taxon>Arthropoda</taxon>
        <taxon>Hexapoda</taxon>
        <taxon>Insecta</taxon>
        <taxon>Pterygota</taxon>
        <taxon>Neoptera</taxon>
        <taxon>Paraneoptera</taxon>
        <taxon>Psocodea</taxon>
        <taxon>Troctomorpha</taxon>
        <taxon>Phthiraptera</taxon>
        <taxon>Amblycera</taxon>
        <taxon>Menoponidae</taxon>
        <taxon>Menopon</taxon>
    </lineage>
</organism>
<dbReference type="AlphaFoldDB" id="A0AAW2I2K1"/>
<gene>
    <name evidence="2" type="ORF">PYX00_004000</name>
</gene>
<dbReference type="SUPFAM" id="SSF56112">
    <property type="entry name" value="Protein kinase-like (PK-like)"/>
    <property type="match status" value="1"/>
</dbReference>
<evidence type="ECO:0000313" key="2">
    <source>
        <dbReference type="EMBL" id="KAL0276419.1"/>
    </source>
</evidence>
<feature type="domain" description="CHK kinase-like" evidence="1">
    <location>
        <begin position="165"/>
        <end position="359"/>
    </location>
</feature>
<evidence type="ECO:0000259" key="1">
    <source>
        <dbReference type="SMART" id="SM00587"/>
    </source>
</evidence>
<accession>A0AAW2I2K1</accession>
<name>A0AAW2I2K1_9NEOP</name>
<reference evidence="2" key="1">
    <citation type="journal article" date="2024" name="Gigascience">
        <title>Chromosome-level genome of the poultry shaft louse Menopon gallinae provides insight into the host-switching and adaptive evolution of parasitic lice.</title>
        <authorList>
            <person name="Xu Y."/>
            <person name="Ma L."/>
            <person name="Liu S."/>
            <person name="Liang Y."/>
            <person name="Liu Q."/>
            <person name="He Z."/>
            <person name="Tian L."/>
            <person name="Duan Y."/>
            <person name="Cai W."/>
            <person name="Li H."/>
            <person name="Song F."/>
        </authorList>
    </citation>
    <scope>NUCLEOTIDE SEQUENCE</scope>
    <source>
        <strain evidence="2">Cailab_2023a</strain>
    </source>
</reference>
<proteinExistence type="predicted"/>
<dbReference type="InterPro" id="IPR004119">
    <property type="entry name" value="EcKL"/>
</dbReference>
<dbReference type="InterPro" id="IPR011009">
    <property type="entry name" value="Kinase-like_dom_sf"/>
</dbReference>
<dbReference type="PANTHER" id="PTHR11012:SF48">
    <property type="entry name" value="CHK KINASE-LIKE DOMAIN-CONTAINING PROTEIN-RELATED"/>
    <property type="match status" value="1"/>
</dbReference>
<dbReference type="Pfam" id="PF02958">
    <property type="entry name" value="EcKL"/>
    <property type="match status" value="1"/>
</dbReference>
<protein>
    <recommendedName>
        <fullName evidence="1">CHK kinase-like domain-containing protein</fullName>
    </recommendedName>
</protein>
<dbReference type="InterPro" id="IPR015897">
    <property type="entry name" value="CHK_kinase-like"/>
</dbReference>